<protein>
    <submittedName>
        <fullName evidence="2">Uncharacterized protein</fullName>
    </submittedName>
</protein>
<name>A0A8D5U3I2_9CREN</name>
<dbReference type="AlphaFoldDB" id="A0A8D5U3I2"/>
<keyword evidence="1" id="KW-1133">Transmembrane helix</keyword>
<reference evidence="2 3" key="1">
    <citation type="submission" date="2021-04" db="EMBL/GenBank/DDBJ databases">
        <title>Complete genome sequence of Stygiolobus sp. KN-1.</title>
        <authorList>
            <person name="Nakamura K."/>
            <person name="Sakai H."/>
            <person name="Kurosawa N."/>
        </authorList>
    </citation>
    <scope>NUCLEOTIDE SEQUENCE [LARGE SCALE GENOMIC DNA]</scope>
    <source>
        <strain evidence="2 3">KN-1</strain>
    </source>
</reference>
<dbReference type="KEGG" id="csty:KN1_00370"/>
<dbReference type="Proteomes" id="UP000825123">
    <property type="component" value="Chromosome"/>
</dbReference>
<keyword evidence="1" id="KW-0472">Membrane</keyword>
<keyword evidence="1" id="KW-0812">Transmembrane</keyword>
<accession>A0A8D5U3I2</accession>
<evidence type="ECO:0000313" key="2">
    <source>
        <dbReference type="EMBL" id="BCU68740.1"/>
    </source>
</evidence>
<feature type="transmembrane region" description="Helical" evidence="1">
    <location>
        <begin position="15"/>
        <end position="34"/>
    </location>
</feature>
<organism evidence="2 3">
    <name type="scientific">Stygiolobus caldivivus</name>
    <dbReference type="NCBI Taxonomy" id="2824673"/>
    <lineage>
        <taxon>Archaea</taxon>
        <taxon>Thermoproteota</taxon>
        <taxon>Thermoprotei</taxon>
        <taxon>Sulfolobales</taxon>
        <taxon>Sulfolobaceae</taxon>
        <taxon>Stygiolobus</taxon>
    </lineage>
</organism>
<sequence length="42" mass="4797">MLTTSKVLSSIADFYILRVLIVMVVYQCSCVGVLKDIIMLMW</sequence>
<gene>
    <name evidence="2" type="ORF">KN1_00370</name>
</gene>
<evidence type="ECO:0000313" key="3">
    <source>
        <dbReference type="Proteomes" id="UP000825123"/>
    </source>
</evidence>
<keyword evidence="3" id="KW-1185">Reference proteome</keyword>
<evidence type="ECO:0000256" key="1">
    <source>
        <dbReference type="SAM" id="Phobius"/>
    </source>
</evidence>
<proteinExistence type="predicted"/>
<dbReference type="EMBL" id="AP024597">
    <property type="protein sequence ID" value="BCU68740.1"/>
    <property type="molecule type" value="Genomic_DNA"/>
</dbReference>